<evidence type="ECO:0000313" key="1">
    <source>
        <dbReference type="EMBL" id="MPN18121.1"/>
    </source>
</evidence>
<proteinExistence type="predicted"/>
<dbReference type="Gene3D" id="3.20.20.240">
    <property type="entry name" value="Methylmalonyl-CoA mutase"/>
    <property type="match status" value="1"/>
</dbReference>
<reference evidence="1" key="1">
    <citation type="submission" date="2019-08" db="EMBL/GenBank/DDBJ databases">
        <authorList>
            <person name="Kucharzyk K."/>
            <person name="Murdoch R.W."/>
            <person name="Higgins S."/>
            <person name="Loffler F."/>
        </authorList>
    </citation>
    <scope>NUCLEOTIDE SEQUENCE</scope>
</reference>
<protein>
    <submittedName>
        <fullName evidence="1">Uncharacterized protein</fullName>
    </submittedName>
</protein>
<name>A0A645FUF0_9ZZZZ</name>
<gene>
    <name evidence="1" type="ORF">SDC9_165479</name>
</gene>
<dbReference type="EMBL" id="VSSQ01065387">
    <property type="protein sequence ID" value="MPN18121.1"/>
    <property type="molecule type" value="Genomic_DNA"/>
</dbReference>
<comment type="caution">
    <text evidence="1">The sequence shown here is derived from an EMBL/GenBank/DDBJ whole genome shotgun (WGS) entry which is preliminary data.</text>
</comment>
<sequence>MALKPHIIHVVGHTEADHAATAADVIEACKMATRVIENALKGAPDMTQDTAVQQRVSDLTAEAIVTLRAIRELAPATVADPLSDAATLAKAVQVGILDAPQLRNNPFAKGTIQTRILNGACCAVNEEGQALTEAERLAGLF</sequence>
<dbReference type="AlphaFoldDB" id="A0A645FUF0"/>
<organism evidence="1">
    <name type="scientific">bioreactor metagenome</name>
    <dbReference type="NCBI Taxonomy" id="1076179"/>
    <lineage>
        <taxon>unclassified sequences</taxon>
        <taxon>metagenomes</taxon>
        <taxon>ecological metagenomes</taxon>
    </lineage>
</organism>
<accession>A0A645FUF0</accession>